<dbReference type="CDD" id="cd00090">
    <property type="entry name" value="HTH_ARSR"/>
    <property type="match status" value="1"/>
</dbReference>
<evidence type="ECO:0000313" key="2">
    <source>
        <dbReference type="Proteomes" id="UP000199494"/>
    </source>
</evidence>
<dbReference type="Pfam" id="PF12840">
    <property type="entry name" value="HTH_20"/>
    <property type="match status" value="1"/>
</dbReference>
<dbReference type="InterPro" id="IPR036390">
    <property type="entry name" value="WH_DNA-bd_sf"/>
</dbReference>
<name>A0A222VR91_9PSEU</name>
<accession>A0A222VR91</accession>
<dbReference type="OrthoDB" id="7945987at2"/>
<proteinExistence type="predicted"/>
<reference evidence="1 2" key="1">
    <citation type="submission" date="2016-10" db="EMBL/GenBank/DDBJ databases">
        <authorList>
            <person name="de Groot N.N."/>
        </authorList>
    </citation>
    <scope>NUCLEOTIDE SEQUENCE [LARGE SCALE GENOMIC DNA]</scope>
    <source>
        <strain evidence="1 2">CGMCC 4.5506</strain>
    </source>
</reference>
<dbReference type="SUPFAM" id="SSF46785">
    <property type="entry name" value="Winged helix' DNA-binding domain"/>
    <property type="match status" value="1"/>
</dbReference>
<dbReference type="InterPro" id="IPR036388">
    <property type="entry name" value="WH-like_DNA-bd_sf"/>
</dbReference>
<dbReference type="SMART" id="SM00418">
    <property type="entry name" value="HTH_ARSR"/>
    <property type="match status" value="1"/>
</dbReference>
<dbReference type="InterPro" id="IPR001845">
    <property type="entry name" value="HTH_ArsR_DNA-bd_dom"/>
</dbReference>
<evidence type="ECO:0000313" key="1">
    <source>
        <dbReference type="EMBL" id="SDD07562.1"/>
    </source>
</evidence>
<dbReference type="EMBL" id="FMZE01000005">
    <property type="protein sequence ID" value="SDD07562.1"/>
    <property type="molecule type" value="Genomic_DNA"/>
</dbReference>
<dbReference type="Proteomes" id="UP000199494">
    <property type="component" value="Unassembled WGS sequence"/>
</dbReference>
<dbReference type="AlphaFoldDB" id="A0A222VR91"/>
<keyword evidence="2" id="KW-1185">Reference proteome</keyword>
<dbReference type="KEGG" id="pmad:BAY61_17035"/>
<dbReference type="STRING" id="530584.SAMN05421630_105456"/>
<dbReference type="Gene3D" id="1.10.10.10">
    <property type="entry name" value="Winged helix-like DNA-binding domain superfamily/Winged helix DNA-binding domain"/>
    <property type="match status" value="1"/>
</dbReference>
<gene>
    <name evidence="1" type="ORF">SAMN05421630_105456</name>
</gene>
<protein>
    <submittedName>
        <fullName evidence="1">Helix-turn-helix domain-containing protein</fullName>
    </submittedName>
</protein>
<organism evidence="1 2">
    <name type="scientific">Prauserella marina</name>
    <dbReference type="NCBI Taxonomy" id="530584"/>
    <lineage>
        <taxon>Bacteria</taxon>
        <taxon>Bacillati</taxon>
        <taxon>Actinomycetota</taxon>
        <taxon>Actinomycetes</taxon>
        <taxon>Pseudonocardiales</taxon>
        <taxon>Pseudonocardiaceae</taxon>
        <taxon>Prauserella</taxon>
    </lineage>
</organism>
<dbReference type="RefSeq" id="WP_091805080.1">
    <property type="nucleotide sequence ID" value="NZ_CP016353.1"/>
</dbReference>
<dbReference type="InterPro" id="IPR011991">
    <property type="entry name" value="ArsR-like_HTH"/>
</dbReference>
<dbReference type="GO" id="GO:0003700">
    <property type="term" value="F:DNA-binding transcription factor activity"/>
    <property type="evidence" value="ECO:0007669"/>
    <property type="project" value="InterPro"/>
</dbReference>
<sequence>MAALPERRRVRDAELMRALAHPLRTEVLGYLMSAGPRTATQCAEAVGATASNCSWHLRQLAEFGLVERVEGDNARERPWRASQVGLDFGAVDPGSASHTAHLGMLGANLTEEQTLTRRALDALETVPEPWRDAMAVNRYGLRLTAEELTGLIEQVDALIRPYVSTVRTEVPDDARPVYLGLRAFLRFDADGTPSA</sequence>